<dbReference type="InterPro" id="IPR029063">
    <property type="entry name" value="SAM-dependent_MTases_sf"/>
</dbReference>
<evidence type="ECO:0000256" key="6">
    <source>
        <dbReference type="ARBA" id="ARBA00022490"/>
    </source>
</evidence>
<dbReference type="Pfam" id="PF13532">
    <property type="entry name" value="2OG-FeII_Oxy_2"/>
    <property type="match status" value="1"/>
</dbReference>
<comment type="catalytic activity">
    <reaction evidence="16">
        <text>5-(carboxymethyl)uridine(34) in tRNA + S-adenosyl-L-methionine = 5-(2-methoxy-2-oxoethyl)uridine(34) in tRNA + S-adenosyl-L-homocysteine</text>
        <dbReference type="Rhea" id="RHEA:43208"/>
        <dbReference type="Rhea" id="RHEA-COMP:10407"/>
        <dbReference type="Rhea" id="RHEA-COMP:10408"/>
        <dbReference type="ChEBI" id="CHEBI:57856"/>
        <dbReference type="ChEBI" id="CHEBI:59789"/>
        <dbReference type="ChEBI" id="CHEBI:74851"/>
        <dbReference type="ChEBI" id="CHEBI:74882"/>
        <dbReference type="EC" id="2.1.1.229"/>
    </reaction>
</comment>
<sequence length="585" mass="67029">MSSNEKLSIGQKKKLDRKLAKLQHVLKKESGATSSPNPTKNLAICNAGLVSGLTEEIIYEHFSQLGNLTDITLLPGKSCSFLSYDSLESSIKAYETFNGKLNIAQDNKAIYLLYVDQIPYLNDQRIWGELPPGLILLEDFISIEEENMLLNLCSFDAQPMKHRLVKHFGYEFRYDINNVDKDKPMSETLPVETNFLWSKLQQKFKPDQLTINHYTPGQGIPHHIDTHSAFEDPIICLSLSSPIIMEFKNNDKHLCFLLPQRSLLIMSEESRYDWTHGIVPRKFDIIPNNSGQGFTCLKRGTRVSFTFRKVLQGSCQCNYKSKCDSYNDIEDNVALELEAMHVHKVYNNIADHFSDTRHKPWPNVLEFVQSFAYGDILIDVGCGNGKYLGINQKIFTIGCDRSMGLIDICRQRQYEGFIGDCLSVPLKNSSADGAISIAVIHHLATEQRRLKALREMVRVLKPGGRALVYVWAHNQINNEKKSSYIMQDRKNRKVTQMDKLVTGQVDVPLQNGNVTLPVHNNRSNFQAKDVLVPWKLKDKNETTFLRFYHVFEENELEQMCQKIDNIQILKSYYDQGNWCVIFGKI</sequence>
<dbReference type="InterPro" id="IPR035979">
    <property type="entry name" value="RBD_domain_sf"/>
</dbReference>
<proteinExistence type="inferred from homology"/>
<evidence type="ECO:0000256" key="5">
    <source>
        <dbReference type="ARBA" id="ARBA00012808"/>
    </source>
</evidence>
<keyword evidence="12 20" id="KW-0694">RNA-binding</keyword>
<dbReference type="Pfam" id="PF08241">
    <property type="entry name" value="Methyltransf_11"/>
    <property type="match status" value="1"/>
</dbReference>
<comment type="function">
    <text evidence="17">Catalyzes the methylation of 5-carboxymethyl uridine to 5-methylcarboxymethyl uridine at the wobble position of the anticodon loop in tRNA via its methyltransferase domain. Catalyzes the last step in the formation of 5-methylcarboxymethyl uridine at the wobble position of the anticodon loop in target tRNA. Has a preference for tRNA(Arg) and tRNA(Glu), and does not bind tRNA(Lys). Binds tRNA and catalyzes the iron and alpha-ketoglutarate dependent hydroxylation of 5-methylcarboxymethyl uridine at the wobble position of the anticodon loop in tRNA via its dioxygenase domain, giving rise to 5-(S)-methoxycarbonylhydroxymethyluridine; has a preference for tRNA(Gly). Required for normal survival after DNA damage. May inhibit apoptosis and promote cell survival and angiogenesis.</text>
</comment>
<keyword evidence="10" id="KW-0479">Metal-binding</keyword>
<keyword evidence="6" id="KW-0963">Cytoplasm</keyword>
<dbReference type="InterPro" id="IPR037151">
    <property type="entry name" value="AlkB-like_sf"/>
</dbReference>
<evidence type="ECO:0000256" key="15">
    <source>
        <dbReference type="ARBA" id="ARBA00023268"/>
    </source>
</evidence>
<dbReference type="InterPro" id="IPR012677">
    <property type="entry name" value="Nucleotide-bd_a/b_plait_sf"/>
</dbReference>
<dbReference type="InterPro" id="IPR000504">
    <property type="entry name" value="RRM_dom"/>
</dbReference>
<evidence type="ECO:0000256" key="8">
    <source>
        <dbReference type="ARBA" id="ARBA00022679"/>
    </source>
</evidence>
<protein>
    <recommendedName>
        <fullName evidence="5">tRNA (carboxymethyluridine(34)-5-O)-methyltransferase</fullName>
        <ecNumber evidence="5">2.1.1.229</ecNumber>
    </recommendedName>
    <alternativeName>
        <fullName evidence="18">Alkylated DNA repair protein alkB homolog 8</fullName>
    </alternativeName>
    <alternativeName>
        <fullName evidence="19">S-adenosyl-L-methionine-dependent tRNA methyltransferase ALKBH8</fullName>
    </alternativeName>
</protein>
<dbReference type="InterPro" id="IPR034256">
    <property type="entry name" value="ALKBH8_RRM"/>
</dbReference>
<reference evidence="23" key="1">
    <citation type="submission" date="2022-01" db="EMBL/GenBank/DDBJ databases">
        <authorList>
            <person name="King R."/>
        </authorList>
    </citation>
    <scope>NUCLEOTIDE SEQUENCE</scope>
</reference>
<evidence type="ECO:0000256" key="20">
    <source>
        <dbReference type="PROSITE-ProRule" id="PRU00176"/>
    </source>
</evidence>
<dbReference type="GO" id="GO:0046872">
    <property type="term" value="F:metal ion binding"/>
    <property type="evidence" value="ECO:0007669"/>
    <property type="project" value="UniProtKB-KW"/>
</dbReference>
<dbReference type="InterPro" id="IPR027450">
    <property type="entry name" value="AlkB-like"/>
</dbReference>
<comment type="subcellular location">
    <subcellularLocation>
        <location evidence="3">Cytoplasm</location>
    </subcellularLocation>
    <subcellularLocation>
        <location evidence="2">Nucleus</location>
    </subcellularLocation>
</comment>
<evidence type="ECO:0000256" key="12">
    <source>
        <dbReference type="ARBA" id="ARBA00022884"/>
    </source>
</evidence>
<evidence type="ECO:0000313" key="24">
    <source>
        <dbReference type="Proteomes" id="UP001152799"/>
    </source>
</evidence>
<dbReference type="SUPFAM" id="SSF53335">
    <property type="entry name" value="S-adenosyl-L-methionine-dependent methyltransferases"/>
    <property type="match status" value="1"/>
</dbReference>
<dbReference type="EC" id="2.1.1.229" evidence="5"/>
<evidence type="ECO:0000313" key="23">
    <source>
        <dbReference type="EMBL" id="CAG9772857.1"/>
    </source>
</evidence>
<evidence type="ECO:0000256" key="9">
    <source>
        <dbReference type="ARBA" id="ARBA00022691"/>
    </source>
</evidence>
<accession>A0A9N9MY80</accession>
<dbReference type="GO" id="GO:0008757">
    <property type="term" value="F:S-adenosylmethionine-dependent methyltransferase activity"/>
    <property type="evidence" value="ECO:0007669"/>
    <property type="project" value="InterPro"/>
</dbReference>
<evidence type="ECO:0000256" key="19">
    <source>
        <dbReference type="ARBA" id="ARBA00049802"/>
    </source>
</evidence>
<feature type="domain" description="Fe2OG dioxygenase" evidence="22">
    <location>
        <begin position="205"/>
        <end position="311"/>
    </location>
</feature>
<evidence type="ECO:0000256" key="14">
    <source>
        <dbReference type="ARBA" id="ARBA00023242"/>
    </source>
</evidence>
<dbReference type="CDD" id="cd02440">
    <property type="entry name" value="AdoMet_MTases"/>
    <property type="match status" value="1"/>
</dbReference>
<dbReference type="GO" id="GO:0030488">
    <property type="term" value="P:tRNA methylation"/>
    <property type="evidence" value="ECO:0007669"/>
    <property type="project" value="TreeGrafter"/>
</dbReference>
<dbReference type="Gene3D" id="2.60.120.590">
    <property type="entry name" value="Alpha-ketoglutarate-dependent dioxygenase AlkB-like"/>
    <property type="match status" value="1"/>
</dbReference>
<evidence type="ECO:0000256" key="17">
    <source>
        <dbReference type="ARBA" id="ARBA00045506"/>
    </source>
</evidence>
<keyword evidence="24" id="KW-1185">Reference proteome</keyword>
<keyword evidence="9" id="KW-0949">S-adenosyl-L-methionine</keyword>
<keyword evidence="15" id="KW-0511">Multifunctional enzyme</keyword>
<keyword evidence="8" id="KW-0808">Transferase</keyword>
<dbReference type="FunFam" id="3.40.50.150:FF:000130">
    <property type="entry name" value="Alkylated DNA repair protein alkB homolog 8"/>
    <property type="match status" value="1"/>
</dbReference>
<dbReference type="CDD" id="cd12431">
    <property type="entry name" value="RRM_ALKBH8"/>
    <property type="match status" value="1"/>
</dbReference>
<dbReference type="Pfam" id="PF00076">
    <property type="entry name" value="RRM_1"/>
    <property type="match status" value="1"/>
</dbReference>
<dbReference type="Gene3D" id="3.40.50.150">
    <property type="entry name" value="Vaccinia Virus protein VP39"/>
    <property type="match status" value="1"/>
</dbReference>
<evidence type="ECO:0000256" key="3">
    <source>
        <dbReference type="ARBA" id="ARBA00004496"/>
    </source>
</evidence>
<dbReference type="PANTHER" id="PTHR13069:SF21">
    <property type="entry name" value="ALKYLATED DNA REPAIR PROTEIN ALKB HOMOLOG 8"/>
    <property type="match status" value="1"/>
</dbReference>
<evidence type="ECO:0000256" key="13">
    <source>
        <dbReference type="ARBA" id="ARBA00023004"/>
    </source>
</evidence>
<evidence type="ECO:0000256" key="11">
    <source>
        <dbReference type="ARBA" id="ARBA00022833"/>
    </source>
</evidence>
<dbReference type="FunFam" id="3.30.70.330:FF:000570">
    <property type="entry name" value="ALKylated DNA repair protein AlkB homolog"/>
    <property type="match status" value="1"/>
</dbReference>
<evidence type="ECO:0000256" key="7">
    <source>
        <dbReference type="ARBA" id="ARBA00022603"/>
    </source>
</evidence>
<evidence type="ECO:0000256" key="10">
    <source>
        <dbReference type="ARBA" id="ARBA00022723"/>
    </source>
</evidence>
<dbReference type="GO" id="GO:0005634">
    <property type="term" value="C:nucleus"/>
    <property type="evidence" value="ECO:0007669"/>
    <property type="project" value="UniProtKB-SubCell"/>
</dbReference>
<evidence type="ECO:0000256" key="2">
    <source>
        <dbReference type="ARBA" id="ARBA00004123"/>
    </source>
</evidence>
<dbReference type="GO" id="GO:0002098">
    <property type="term" value="P:tRNA wobble uridine modification"/>
    <property type="evidence" value="ECO:0007669"/>
    <property type="project" value="TreeGrafter"/>
</dbReference>
<dbReference type="InterPro" id="IPR013216">
    <property type="entry name" value="Methyltransf_11"/>
</dbReference>
<dbReference type="AlphaFoldDB" id="A0A9N9MY80"/>
<dbReference type="SUPFAM" id="SSF51197">
    <property type="entry name" value="Clavaminate synthase-like"/>
    <property type="match status" value="1"/>
</dbReference>
<dbReference type="Gene3D" id="3.30.70.330">
    <property type="match status" value="1"/>
</dbReference>
<comment type="cofactor">
    <cofactor evidence="1">
        <name>Fe(2+)</name>
        <dbReference type="ChEBI" id="CHEBI:29033"/>
    </cofactor>
</comment>
<dbReference type="InterPro" id="IPR051422">
    <property type="entry name" value="AlkB_tRNA_MeTrf/Diox"/>
</dbReference>
<dbReference type="OrthoDB" id="271595at2759"/>
<dbReference type="InterPro" id="IPR005123">
    <property type="entry name" value="Oxoglu/Fe-dep_dioxygenase_dom"/>
</dbReference>
<keyword evidence="13" id="KW-0408">Iron</keyword>
<keyword evidence="7" id="KW-0489">Methyltransferase</keyword>
<evidence type="ECO:0000256" key="4">
    <source>
        <dbReference type="ARBA" id="ARBA00007879"/>
    </source>
</evidence>
<name>A0A9N9MY80_9CUCU</name>
<dbReference type="SUPFAM" id="SSF54928">
    <property type="entry name" value="RNA-binding domain, RBD"/>
    <property type="match status" value="1"/>
</dbReference>
<feature type="domain" description="RRM" evidence="21">
    <location>
        <begin position="40"/>
        <end position="117"/>
    </location>
</feature>
<dbReference type="EMBL" id="OU892284">
    <property type="protein sequence ID" value="CAG9772857.1"/>
    <property type="molecule type" value="Genomic_DNA"/>
</dbReference>
<dbReference type="PANTHER" id="PTHR13069">
    <property type="entry name" value="ALKYLATED DNA REPAIR PROTEIN ALKB HOMOLOG 8"/>
    <property type="match status" value="1"/>
</dbReference>
<comment type="similarity">
    <text evidence="4">Belongs to the alkB family.</text>
</comment>
<evidence type="ECO:0000256" key="1">
    <source>
        <dbReference type="ARBA" id="ARBA00001954"/>
    </source>
</evidence>
<dbReference type="GO" id="GO:0005737">
    <property type="term" value="C:cytoplasm"/>
    <property type="evidence" value="ECO:0007669"/>
    <property type="project" value="UniProtKB-SubCell"/>
</dbReference>
<keyword evidence="14" id="KW-0539">Nucleus</keyword>
<evidence type="ECO:0000256" key="16">
    <source>
        <dbReference type="ARBA" id="ARBA00034996"/>
    </source>
</evidence>
<dbReference type="Proteomes" id="UP001152799">
    <property type="component" value="Chromosome 8"/>
</dbReference>
<dbReference type="PROSITE" id="PS50102">
    <property type="entry name" value="RRM"/>
    <property type="match status" value="1"/>
</dbReference>
<organism evidence="23 24">
    <name type="scientific">Ceutorhynchus assimilis</name>
    <name type="common">cabbage seed weevil</name>
    <dbReference type="NCBI Taxonomy" id="467358"/>
    <lineage>
        <taxon>Eukaryota</taxon>
        <taxon>Metazoa</taxon>
        <taxon>Ecdysozoa</taxon>
        <taxon>Arthropoda</taxon>
        <taxon>Hexapoda</taxon>
        <taxon>Insecta</taxon>
        <taxon>Pterygota</taxon>
        <taxon>Neoptera</taxon>
        <taxon>Endopterygota</taxon>
        <taxon>Coleoptera</taxon>
        <taxon>Polyphaga</taxon>
        <taxon>Cucujiformia</taxon>
        <taxon>Curculionidae</taxon>
        <taxon>Ceutorhynchinae</taxon>
        <taxon>Ceutorhynchus</taxon>
    </lineage>
</organism>
<evidence type="ECO:0000256" key="18">
    <source>
        <dbReference type="ARBA" id="ARBA00049786"/>
    </source>
</evidence>
<gene>
    <name evidence="23" type="ORF">CEUTPL_LOCUS13259</name>
</gene>
<dbReference type="GO" id="GO:0000049">
    <property type="term" value="F:tRNA binding"/>
    <property type="evidence" value="ECO:0007669"/>
    <property type="project" value="TreeGrafter"/>
</dbReference>
<dbReference type="GO" id="GO:0106335">
    <property type="term" value="F:tRNA (5-carboxymethyluridine(34)-5-O)-methyltransferase activity"/>
    <property type="evidence" value="ECO:0007669"/>
    <property type="project" value="UniProtKB-EC"/>
</dbReference>
<dbReference type="PROSITE" id="PS51471">
    <property type="entry name" value="FE2OG_OXY"/>
    <property type="match status" value="1"/>
</dbReference>
<evidence type="ECO:0000259" key="21">
    <source>
        <dbReference type="PROSITE" id="PS50102"/>
    </source>
</evidence>
<evidence type="ECO:0000259" key="22">
    <source>
        <dbReference type="PROSITE" id="PS51471"/>
    </source>
</evidence>
<keyword evidence="11" id="KW-0862">Zinc</keyword>